<gene>
    <name evidence="2" type="ORF">QRT05_06785</name>
</gene>
<keyword evidence="1" id="KW-0472">Membrane</keyword>
<proteinExistence type="predicted"/>
<evidence type="ECO:0000313" key="2">
    <source>
        <dbReference type="EMBL" id="MDM7831034.1"/>
    </source>
</evidence>
<accession>A0ABT7S7W8</accession>
<feature type="transmembrane region" description="Helical" evidence="1">
    <location>
        <begin position="34"/>
        <end position="54"/>
    </location>
</feature>
<name>A0ABT7S7W8_9CELL</name>
<comment type="caution">
    <text evidence="2">The sequence shown here is derived from an EMBL/GenBank/DDBJ whole genome shotgun (WGS) entry which is preliminary data.</text>
</comment>
<organism evidence="2 3">
    <name type="scientific">Cellulomonas edaphi</name>
    <dbReference type="NCBI Taxonomy" id="3053468"/>
    <lineage>
        <taxon>Bacteria</taxon>
        <taxon>Bacillati</taxon>
        <taxon>Actinomycetota</taxon>
        <taxon>Actinomycetes</taxon>
        <taxon>Micrococcales</taxon>
        <taxon>Cellulomonadaceae</taxon>
        <taxon>Cellulomonas</taxon>
    </lineage>
</organism>
<dbReference type="Proteomes" id="UP001321453">
    <property type="component" value="Unassembled WGS sequence"/>
</dbReference>
<protein>
    <submittedName>
        <fullName evidence="2">HGxxPAAW family protein</fullName>
    </submittedName>
</protein>
<dbReference type="RefSeq" id="WP_289446279.1">
    <property type="nucleotide sequence ID" value="NZ_JAUCGR010000002.1"/>
</dbReference>
<keyword evidence="1" id="KW-1133">Transmembrane helix</keyword>
<evidence type="ECO:0000313" key="3">
    <source>
        <dbReference type="Proteomes" id="UP001321453"/>
    </source>
</evidence>
<reference evidence="2 3" key="1">
    <citation type="submission" date="2023-06" db="EMBL/GenBank/DDBJ databases">
        <title>Cellulomonas sp. MW9 Whole genome sequence.</title>
        <authorList>
            <person name="Park S."/>
        </authorList>
    </citation>
    <scope>NUCLEOTIDE SEQUENCE [LARGE SCALE GENOMIC DNA]</scope>
    <source>
        <strain evidence="2 3">MW9</strain>
    </source>
</reference>
<keyword evidence="3" id="KW-1185">Reference proteome</keyword>
<feature type="transmembrane region" description="Helical" evidence="1">
    <location>
        <begin position="60"/>
        <end position="79"/>
    </location>
</feature>
<dbReference type="EMBL" id="JAUCGR010000002">
    <property type="protein sequence ID" value="MDM7831034.1"/>
    <property type="molecule type" value="Genomic_DNA"/>
</dbReference>
<dbReference type="NCBIfam" id="NF041681">
    <property type="entry name" value="HGxxPAAW"/>
    <property type="match status" value="1"/>
</dbReference>
<sequence length="101" mass="10315">MADNTLAHRAQHATTTEAVHLPPTAAPTNHGKTLAAWVTCWTIVIGGTLAGLAVAFALVWGFWVGIGICVAGIIAGLVLKGMGYGQGGAETIKRQKANGGH</sequence>
<keyword evidence="1" id="KW-0812">Transmembrane</keyword>
<evidence type="ECO:0000256" key="1">
    <source>
        <dbReference type="SAM" id="Phobius"/>
    </source>
</evidence>